<dbReference type="Proteomes" id="UP000789739">
    <property type="component" value="Unassembled WGS sequence"/>
</dbReference>
<dbReference type="InterPro" id="IPR046341">
    <property type="entry name" value="SET_dom_sf"/>
</dbReference>
<dbReference type="InterPro" id="IPR040415">
    <property type="entry name" value="SETD9"/>
</dbReference>
<reference evidence="1" key="1">
    <citation type="submission" date="2021-06" db="EMBL/GenBank/DDBJ databases">
        <authorList>
            <person name="Kallberg Y."/>
            <person name="Tangrot J."/>
            <person name="Rosling A."/>
        </authorList>
    </citation>
    <scope>NUCLEOTIDE SEQUENCE</scope>
    <source>
        <strain evidence="1">BR232B</strain>
    </source>
</reference>
<dbReference type="PANTHER" id="PTHR33524">
    <property type="entry name" value="C5ORF35"/>
    <property type="match status" value="1"/>
</dbReference>
<evidence type="ECO:0000313" key="1">
    <source>
        <dbReference type="EMBL" id="CAG8492009.1"/>
    </source>
</evidence>
<dbReference type="EMBL" id="CAJVPI010000161">
    <property type="protein sequence ID" value="CAG8492009.1"/>
    <property type="molecule type" value="Genomic_DNA"/>
</dbReference>
<proteinExistence type="predicted"/>
<comment type="caution">
    <text evidence="1">The sequence shown here is derived from an EMBL/GenBank/DDBJ whole genome shotgun (WGS) entry which is preliminary data.</text>
</comment>
<dbReference type="PANTHER" id="PTHR33524:SF2">
    <property type="entry name" value="SET DOMAIN-CONTAINING PROTEIN 9"/>
    <property type="match status" value="1"/>
</dbReference>
<sequence length="219" mass="25106">MAQELFASIIASMHLQNLFSTLHNKKHEKPSEILRDTFGFLLKRQESSIPETGLGVYLHGRAKKGYIVSMYPGTIYFSGDPMFLVSLNNSYILKCTNGFFFDGKPYGLSKYIFKSLYKRINYPGVFPTCDISWLEKNDEDLKNPLTIGQFVNNGTSIYKANVRYQELEIDSLPIELWKYIPNIHYANNESIAKAKKVVVLVATRDIKDEELFSTYIDVS</sequence>
<dbReference type="OrthoDB" id="442460at2759"/>
<evidence type="ECO:0000313" key="2">
    <source>
        <dbReference type="Proteomes" id="UP000789739"/>
    </source>
</evidence>
<gene>
    <name evidence="1" type="ORF">PBRASI_LOCUS2157</name>
</gene>
<accession>A0A9N8WQ19</accession>
<organism evidence="1 2">
    <name type="scientific">Paraglomus brasilianum</name>
    <dbReference type="NCBI Taxonomy" id="144538"/>
    <lineage>
        <taxon>Eukaryota</taxon>
        <taxon>Fungi</taxon>
        <taxon>Fungi incertae sedis</taxon>
        <taxon>Mucoromycota</taxon>
        <taxon>Glomeromycotina</taxon>
        <taxon>Glomeromycetes</taxon>
        <taxon>Paraglomerales</taxon>
        <taxon>Paraglomeraceae</taxon>
        <taxon>Paraglomus</taxon>
    </lineage>
</organism>
<dbReference type="AlphaFoldDB" id="A0A9N8WQ19"/>
<dbReference type="CDD" id="cd10537">
    <property type="entry name" value="SET_SETD9"/>
    <property type="match status" value="1"/>
</dbReference>
<dbReference type="Gene3D" id="2.170.270.10">
    <property type="entry name" value="SET domain"/>
    <property type="match status" value="1"/>
</dbReference>
<protein>
    <submittedName>
        <fullName evidence="1">5938_t:CDS:1</fullName>
    </submittedName>
</protein>
<keyword evidence="2" id="KW-1185">Reference proteome</keyword>
<name>A0A9N8WQ19_9GLOM</name>